<dbReference type="PANTHER" id="PTHR46268">
    <property type="entry name" value="STRESS RESPONSE PROTEIN NHAX"/>
    <property type="match status" value="1"/>
</dbReference>
<dbReference type="CDD" id="cd00293">
    <property type="entry name" value="USP-like"/>
    <property type="match status" value="1"/>
</dbReference>
<keyword evidence="4" id="KW-1185">Reference proteome</keyword>
<evidence type="ECO:0000313" key="4">
    <source>
        <dbReference type="Proteomes" id="UP000287224"/>
    </source>
</evidence>
<evidence type="ECO:0000259" key="2">
    <source>
        <dbReference type="Pfam" id="PF00582"/>
    </source>
</evidence>
<dbReference type="Pfam" id="PF00582">
    <property type="entry name" value="Usp"/>
    <property type="match status" value="1"/>
</dbReference>
<dbReference type="PRINTS" id="PR01438">
    <property type="entry name" value="UNVRSLSTRESS"/>
</dbReference>
<sequence>MFTRILVPLDGSPATEHALPIAARLARTAQGSLLLVHVITLGTNFNGKAILKTDALHSLVETEKQKALDYLTTIATMPLLDGIDVELQVCWGQVAPELVEQVRQHHCDLILMSRKHHTGLKHLLPGSVAERVAMHSPVPVFLIHEHGPLPIIPYIPAGHPICILLGVDDISQAGPVVKSSLALVAGLAATTRPLIRLARVISPYATEQAGAQSSLLELMKVIKEHQIKHVHEFQDIDEESMEVVSSACMSESTLVGTDYAHELLKEAGSYDSEEHKPQFHLLVISSRFGQHQQGLHLGNHIVERLTHETQLPVLIVPPAMVMDSLAARSQASQAVDSLS</sequence>
<dbReference type="OrthoDB" id="152484at2"/>
<dbReference type="InterPro" id="IPR006016">
    <property type="entry name" value="UspA"/>
</dbReference>
<gene>
    <name evidence="3" type="ORF">KDAU_38690</name>
</gene>
<dbReference type="Proteomes" id="UP000287224">
    <property type="component" value="Unassembled WGS sequence"/>
</dbReference>
<protein>
    <recommendedName>
        <fullName evidence="2">UspA domain-containing protein</fullName>
    </recommendedName>
</protein>
<organism evidence="3 4">
    <name type="scientific">Dictyobacter aurantiacus</name>
    <dbReference type="NCBI Taxonomy" id="1936993"/>
    <lineage>
        <taxon>Bacteria</taxon>
        <taxon>Bacillati</taxon>
        <taxon>Chloroflexota</taxon>
        <taxon>Ktedonobacteria</taxon>
        <taxon>Ktedonobacterales</taxon>
        <taxon>Dictyobacteraceae</taxon>
        <taxon>Dictyobacter</taxon>
    </lineage>
</organism>
<accession>A0A401ZI71</accession>
<dbReference type="EMBL" id="BIFQ01000001">
    <property type="protein sequence ID" value="GCE06540.1"/>
    <property type="molecule type" value="Genomic_DNA"/>
</dbReference>
<feature type="domain" description="UspA" evidence="2">
    <location>
        <begin position="1"/>
        <end position="144"/>
    </location>
</feature>
<dbReference type="InterPro" id="IPR006015">
    <property type="entry name" value="Universal_stress_UspA"/>
</dbReference>
<comment type="caution">
    <text evidence="3">The sequence shown here is derived from an EMBL/GenBank/DDBJ whole genome shotgun (WGS) entry which is preliminary data.</text>
</comment>
<dbReference type="Gene3D" id="3.40.50.620">
    <property type="entry name" value="HUPs"/>
    <property type="match status" value="2"/>
</dbReference>
<dbReference type="PANTHER" id="PTHR46268:SF6">
    <property type="entry name" value="UNIVERSAL STRESS PROTEIN UP12"/>
    <property type="match status" value="1"/>
</dbReference>
<dbReference type="SUPFAM" id="SSF52402">
    <property type="entry name" value="Adenine nucleotide alpha hydrolases-like"/>
    <property type="match status" value="1"/>
</dbReference>
<dbReference type="AlphaFoldDB" id="A0A401ZI71"/>
<proteinExistence type="inferred from homology"/>
<dbReference type="InterPro" id="IPR014729">
    <property type="entry name" value="Rossmann-like_a/b/a_fold"/>
</dbReference>
<name>A0A401ZI71_9CHLR</name>
<evidence type="ECO:0000256" key="1">
    <source>
        <dbReference type="ARBA" id="ARBA00008791"/>
    </source>
</evidence>
<reference evidence="4" key="1">
    <citation type="submission" date="2018-12" db="EMBL/GenBank/DDBJ databases">
        <title>Tengunoibacter tsumagoiensis gen. nov., sp. nov., Dictyobacter kobayashii sp. nov., D. alpinus sp. nov., and D. joshuensis sp. nov. and description of Dictyobacteraceae fam. nov. within the order Ktedonobacterales isolated from Tengu-no-mugimeshi.</title>
        <authorList>
            <person name="Wang C.M."/>
            <person name="Zheng Y."/>
            <person name="Sakai Y."/>
            <person name="Toyoda A."/>
            <person name="Minakuchi Y."/>
            <person name="Abe K."/>
            <person name="Yokota A."/>
            <person name="Yabe S."/>
        </authorList>
    </citation>
    <scope>NUCLEOTIDE SEQUENCE [LARGE SCALE GENOMIC DNA]</scope>
    <source>
        <strain evidence="4">S-27</strain>
    </source>
</reference>
<dbReference type="RefSeq" id="WP_126597479.1">
    <property type="nucleotide sequence ID" value="NZ_BIFQ01000001.1"/>
</dbReference>
<evidence type="ECO:0000313" key="3">
    <source>
        <dbReference type="EMBL" id="GCE06540.1"/>
    </source>
</evidence>
<comment type="similarity">
    <text evidence="1">Belongs to the universal stress protein A family.</text>
</comment>